<dbReference type="AlphaFoldDB" id="A0A0K2TGT2"/>
<evidence type="ECO:0000256" key="1">
    <source>
        <dbReference type="SAM" id="SignalP"/>
    </source>
</evidence>
<proteinExistence type="predicted"/>
<feature type="signal peptide" evidence="1">
    <location>
        <begin position="1"/>
        <end position="19"/>
    </location>
</feature>
<reference evidence="2" key="1">
    <citation type="submission" date="2014-05" db="EMBL/GenBank/DDBJ databases">
        <authorList>
            <person name="Chronopoulou M."/>
        </authorList>
    </citation>
    <scope>NUCLEOTIDE SEQUENCE</scope>
    <source>
        <tissue evidence="2">Whole organism</tissue>
    </source>
</reference>
<evidence type="ECO:0008006" key="3">
    <source>
        <dbReference type="Google" id="ProtNLM"/>
    </source>
</evidence>
<name>A0A0K2TGT2_LEPSM</name>
<sequence length="67" mass="7947">MLMFFSLIFRLIFLALRNADFASFSIMPRISISELSFPDCSSSIIFSLYDLFFRLSSSFLREYKFCF</sequence>
<dbReference type="EMBL" id="HACA01007340">
    <property type="protein sequence ID" value="CDW24701.1"/>
    <property type="molecule type" value="Transcribed_RNA"/>
</dbReference>
<accession>A0A0K2TGT2</accession>
<feature type="chain" id="PRO_5005487825" description="Secreted protein" evidence="1">
    <location>
        <begin position="20"/>
        <end position="67"/>
    </location>
</feature>
<evidence type="ECO:0000313" key="2">
    <source>
        <dbReference type="EMBL" id="CDW24701.1"/>
    </source>
</evidence>
<protein>
    <recommendedName>
        <fullName evidence="3">Secreted protein</fullName>
    </recommendedName>
</protein>
<organism evidence="2">
    <name type="scientific">Lepeophtheirus salmonis</name>
    <name type="common">Salmon louse</name>
    <name type="synonym">Caligus salmonis</name>
    <dbReference type="NCBI Taxonomy" id="72036"/>
    <lineage>
        <taxon>Eukaryota</taxon>
        <taxon>Metazoa</taxon>
        <taxon>Ecdysozoa</taxon>
        <taxon>Arthropoda</taxon>
        <taxon>Crustacea</taxon>
        <taxon>Multicrustacea</taxon>
        <taxon>Hexanauplia</taxon>
        <taxon>Copepoda</taxon>
        <taxon>Siphonostomatoida</taxon>
        <taxon>Caligidae</taxon>
        <taxon>Lepeophtheirus</taxon>
    </lineage>
</organism>
<keyword evidence="1" id="KW-0732">Signal</keyword>